<name>A0A1G8CHZ5_CHIFI</name>
<reference evidence="2" key="1">
    <citation type="submission" date="2016-10" db="EMBL/GenBank/DDBJ databases">
        <authorList>
            <person name="Varghese N."/>
            <person name="Submissions S."/>
        </authorList>
    </citation>
    <scope>NUCLEOTIDE SEQUENCE [LARGE SCALE GENOMIC DNA]</scope>
    <source>
        <strain evidence="2">DSM 527</strain>
    </source>
</reference>
<evidence type="ECO:0000313" key="1">
    <source>
        <dbReference type="EMBL" id="SDH45065.1"/>
    </source>
</evidence>
<accession>A0A1G8CHZ5</accession>
<sequence>MTVLLLQIKSPGGRYGELPNILKTTTGRLFELQQ</sequence>
<dbReference type="Proteomes" id="UP000199045">
    <property type="component" value="Unassembled WGS sequence"/>
</dbReference>
<dbReference type="AlphaFoldDB" id="A0A1G8CHZ5"/>
<gene>
    <name evidence="1" type="ORF">SAMN04488121_112150</name>
</gene>
<dbReference type="EMBL" id="FNBN01000012">
    <property type="protein sequence ID" value="SDH45065.1"/>
    <property type="molecule type" value="Genomic_DNA"/>
</dbReference>
<protein>
    <submittedName>
        <fullName evidence="1">Uncharacterized protein</fullName>
    </submittedName>
</protein>
<proteinExistence type="predicted"/>
<dbReference type="STRING" id="104663.SAMN04488121_112150"/>
<organism evidence="1 2">
    <name type="scientific">Chitinophaga filiformis</name>
    <name type="common">Myxococcus filiformis</name>
    <name type="synonym">Flexibacter filiformis</name>
    <dbReference type="NCBI Taxonomy" id="104663"/>
    <lineage>
        <taxon>Bacteria</taxon>
        <taxon>Pseudomonadati</taxon>
        <taxon>Bacteroidota</taxon>
        <taxon>Chitinophagia</taxon>
        <taxon>Chitinophagales</taxon>
        <taxon>Chitinophagaceae</taxon>
        <taxon>Chitinophaga</taxon>
    </lineage>
</organism>
<evidence type="ECO:0000313" key="2">
    <source>
        <dbReference type="Proteomes" id="UP000199045"/>
    </source>
</evidence>